<evidence type="ECO:0000313" key="3">
    <source>
        <dbReference type="Proteomes" id="UP000799118"/>
    </source>
</evidence>
<evidence type="ECO:0000313" key="2">
    <source>
        <dbReference type="EMBL" id="KAE9389611.1"/>
    </source>
</evidence>
<reference evidence="2" key="1">
    <citation type="journal article" date="2019" name="Environ. Microbiol.">
        <title>Fungal ecological strategies reflected in gene transcription - a case study of two litter decomposers.</title>
        <authorList>
            <person name="Barbi F."/>
            <person name="Kohler A."/>
            <person name="Barry K."/>
            <person name="Baskaran P."/>
            <person name="Daum C."/>
            <person name="Fauchery L."/>
            <person name="Ihrmark K."/>
            <person name="Kuo A."/>
            <person name="LaButti K."/>
            <person name="Lipzen A."/>
            <person name="Morin E."/>
            <person name="Grigoriev I.V."/>
            <person name="Henrissat B."/>
            <person name="Lindahl B."/>
            <person name="Martin F."/>
        </authorList>
    </citation>
    <scope>NUCLEOTIDE SEQUENCE</scope>
    <source>
        <strain evidence="2">JB14</strain>
    </source>
</reference>
<gene>
    <name evidence="2" type="ORF">BT96DRAFT_834619</name>
</gene>
<dbReference type="SMART" id="SM01214">
    <property type="entry name" value="Fmp27_GFWDK"/>
    <property type="match status" value="1"/>
</dbReference>
<dbReference type="OrthoDB" id="1562405at2759"/>
<dbReference type="PANTHER" id="PTHR15678">
    <property type="entry name" value="ANTIGEN MLAA-22-RELATED"/>
    <property type="match status" value="1"/>
</dbReference>
<dbReference type="Proteomes" id="UP000799118">
    <property type="component" value="Unassembled WGS sequence"/>
</dbReference>
<dbReference type="AlphaFoldDB" id="A0A6A4GV34"/>
<keyword evidence="3" id="KW-1185">Reference proteome</keyword>
<protein>
    <recommendedName>
        <fullName evidence="1">FMP27/BLTP2/Hobbit GFWDK motif-containing RBG unit domain-containing protein</fullName>
    </recommendedName>
</protein>
<organism evidence="2 3">
    <name type="scientific">Gymnopus androsaceus JB14</name>
    <dbReference type="NCBI Taxonomy" id="1447944"/>
    <lineage>
        <taxon>Eukaryota</taxon>
        <taxon>Fungi</taxon>
        <taxon>Dikarya</taxon>
        <taxon>Basidiomycota</taxon>
        <taxon>Agaricomycotina</taxon>
        <taxon>Agaricomycetes</taxon>
        <taxon>Agaricomycetidae</taxon>
        <taxon>Agaricales</taxon>
        <taxon>Marasmiineae</taxon>
        <taxon>Omphalotaceae</taxon>
        <taxon>Gymnopus</taxon>
    </lineage>
</organism>
<proteinExistence type="predicted"/>
<dbReference type="InterPro" id="IPR045167">
    <property type="entry name" value="Hobbit"/>
</dbReference>
<dbReference type="EMBL" id="ML769688">
    <property type="protein sequence ID" value="KAE9389611.1"/>
    <property type="molecule type" value="Genomic_DNA"/>
</dbReference>
<name>A0A6A4GV34_9AGAR</name>
<dbReference type="PANTHER" id="PTHR15678:SF6">
    <property type="entry name" value="BRIDGE-LIKE LIPID TRANSFER PROTEIN FAMILY MEMBER 2"/>
    <property type="match status" value="1"/>
</dbReference>
<dbReference type="InterPro" id="IPR019441">
    <property type="entry name" value="FMP27/BLTP2/Hobbit_GFWDK_RBG"/>
</dbReference>
<dbReference type="Pfam" id="PF10344">
    <property type="entry name" value="Hobbit"/>
    <property type="match status" value="1"/>
</dbReference>
<feature type="domain" description="FMP27/BLTP2/Hobbit GFWDK motif-containing RBG unit" evidence="1">
    <location>
        <begin position="2"/>
        <end position="53"/>
    </location>
</feature>
<sequence length="95" mass="10689">MRIVDILSSSPRDPSPPVGFWDKLRLVLHWSIRASFRGDIRLHMKGLCDPYEIIGAGAGFLFLWQGNTKLLIGRKNEEGELVQVISDSMLIAIPK</sequence>
<accession>A0A6A4GV34</accession>
<evidence type="ECO:0000259" key="1">
    <source>
        <dbReference type="SMART" id="SM01214"/>
    </source>
</evidence>